<proteinExistence type="inferred from homology"/>
<evidence type="ECO:0000256" key="1">
    <source>
        <dbReference type="ARBA" id="ARBA00000971"/>
    </source>
</evidence>
<reference evidence="8" key="1">
    <citation type="submission" date="2019-12" db="EMBL/GenBank/DDBJ databases">
        <title>Complete genome of Terracaulis silvestris 0127_4.</title>
        <authorList>
            <person name="Vieira S."/>
            <person name="Riedel T."/>
            <person name="Sproer C."/>
            <person name="Pascual J."/>
            <person name="Boedeker C."/>
            <person name="Overmann J."/>
        </authorList>
    </citation>
    <scope>NUCLEOTIDE SEQUENCE [LARGE SCALE GENOMIC DNA]</scope>
    <source>
        <strain evidence="8">0127_4</strain>
    </source>
</reference>
<keyword evidence="8" id="KW-1185">Reference proteome</keyword>
<evidence type="ECO:0000259" key="6">
    <source>
        <dbReference type="PROSITE" id="PS50059"/>
    </source>
</evidence>
<dbReference type="PROSITE" id="PS51257">
    <property type="entry name" value="PROKAR_LIPOPROTEIN"/>
    <property type="match status" value="1"/>
</dbReference>
<dbReference type="EMBL" id="CP047045">
    <property type="protein sequence ID" value="QGZ94028.1"/>
    <property type="molecule type" value="Genomic_DNA"/>
</dbReference>
<dbReference type="Proteomes" id="UP000431269">
    <property type="component" value="Chromosome"/>
</dbReference>
<dbReference type="EC" id="5.2.1.8" evidence="5"/>
<feature type="domain" description="PPIase FKBP-type" evidence="6">
    <location>
        <begin position="85"/>
        <end position="171"/>
    </location>
</feature>
<gene>
    <name evidence="7" type="primary">mip</name>
    <name evidence="7" type="ORF">DSM104635_00844</name>
</gene>
<sequence>MIKMILAAAALALAACGDNGGGGVMQEIERAEKADADAASQASGRSVEWLAETRAQAGVEALPSGLLIERRARGRNQALPRPTENATALVHYEGKLATGEVFDSSFARGEPAEFPLGAVVPGFAEAITQMRPGDEIVATFPMELGYGPEGRPPAIPPAAALQFRIILLAFQEPGGQTVQAPQ</sequence>
<name>A0A6I6MLA4_9CAUL</name>
<dbReference type="Gene3D" id="3.10.50.40">
    <property type="match status" value="1"/>
</dbReference>
<dbReference type="InterPro" id="IPR050689">
    <property type="entry name" value="FKBP-type_PPIase"/>
</dbReference>
<dbReference type="SUPFAM" id="SSF54534">
    <property type="entry name" value="FKBP-like"/>
    <property type="match status" value="1"/>
</dbReference>
<dbReference type="GO" id="GO:0003755">
    <property type="term" value="F:peptidyl-prolyl cis-trans isomerase activity"/>
    <property type="evidence" value="ECO:0007669"/>
    <property type="project" value="UniProtKB-UniRule"/>
</dbReference>
<protein>
    <recommendedName>
        <fullName evidence="5">Peptidyl-prolyl cis-trans isomerase</fullName>
        <ecNumber evidence="5">5.2.1.8</ecNumber>
    </recommendedName>
</protein>
<dbReference type="RefSeq" id="WP_158764996.1">
    <property type="nucleotide sequence ID" value="NZ_CP047045.1"/>
</dbReference>
<comment type="similarity">
    <text evidence="5">Belongs to the FKBP-type PPIase family.</text>
</comment>
<dbReference type="InterPro" id="IPR001179">
    <property type="entry name" value="PPIase_FKBP_dom"/>
</dbReference>
<dbReference type="PANTHER" id="PTHR10516">
    <property type="entry name" value="PEPTIDYL-PROLYL CIS-TRANS ISOMERASE"/>
    <property type="match status" value="1"/>
</dbReference>
<evidence type="ECO:0000256" key="4">
    <source>
        <dbReference type="PROSITE-ProRule" id="PRU00277"/>
    </source>
</evidence>
<accession>A0A6I6MLA4</accession>
<dbReference type="PROSITE" id="PS50059">
    <property type="entry name" value="FKBP_PPIASE"/>
    <property type="match status" value="1"/>
</dbReference>
<dbReference type="Pfam" id="PF00254">
    <property type="entry name" value="FKBP_C"/>
    <property type="match status" value="1"/>
</dbReference>
<dbReference type="KEGG" id="tsv:DSM104635_00844"/>
<evidence type="ECO:0000256" key="2">
    <source>
        <dbReference type="ARBA" id="ARBA00023110"/>
    </source>
</evidence>
<organism evidence="7 8">
    <name type="scientific">Terricaulis silvestris</name>
    <dbReference type="NCBI Taxonomy" id="2686094"/>
    <lineage>
        <taxon>Bacteria</taxon>
        <taxon>Pseudomonadati</taxon>
        <taxon>Pseudomonadota</taxon>
        <taxon>Alphaproteobacteria</taxon>
        <taxon>Caulobacterales</taxon>
        <taxon>Caulobacteraceae</taxon>
        <taxon>Terricaulis</taxon>
    </lineage>
</organism>
<dbReference type="InterPro" id="IPR046357">
    <property type="entry name" value="PPIase_dom_sf"/>
</dbReference>
<dbReference type="AlphaFoldDB" id="A0A6I6MLA4"/>
<evidence type="ECO:0000256" key="3">
    <source>
        <dbReference type="ARBA" id="ARBA00023235"/>
    </source>
</evidence>
<keyword evidence="3 4" id="KW-0413">Isomerase</keyword>
<comment type="catalytic activity">
    <reaction evidence="1 4 5">
        <text>[protein]-peptidylproline (omega=180) = [protein]-peptidylproline (omega=0)</text>
        <dbReference type="Rhea" id="RHEA:16237"/>
        <dbReference type="Rhea" id="RHEA-COMP:10747"/>
        <dbReference type="Rhea" id="RHEA-COMP:10748"/>
        <dbReference type="ChEBI" id="CHEBI:83833"/>
        <dbReference type="ChEBI" id="CHEBI:83834"/>
        <dbReference type="EC" id="5.2.1.8"/>
    </reaction>
</comment>
<evidence type="ECO:0000313" key="7">
    <source>
        <dbReference type="EMBL" id="QGZ94028.1"/>
    </source>
</evidence>
<evidence type="ECO:0000313" key="8">
    <source>
        <dbReference type="Proteomes" id="UP000431269"/>
    </source>
</evidence>
<dbReference type="PANTHER" id="PTHR10516:SF443">
    <property type="entry name" value="FK506-BINDING PROTEIN 59-RELATED"/>
    <property type="match status" value="1"/>
</dbReference>
<keyword evidence="2 4" id="KW-0697">Rotamase</keyword>
<evidence type="ECO:0000256" key="5">
    <source>
        <dbReference type="RuleBase" id="RU003915"/>
    </source>
</evidence>